<reference evidence="1 2" key="1">
    <citation type="submission" date="2024-02" db="EMBL/GenBank/DDBJ databases">
        <title>A nitrogen-fixing paenibacillus bacterium.</title>
        <authorList>
            <person name="Zhang W.L."/>
            <person name="Chen S.F."/>
        </authorList>
    </citation>
    <scope>NUCLEOTIDE SEQUENCE [LARGE SCALE GENOMIC DNA]</scope>
    <source>
        <strain evidence="1 2">M1</strain>
    </source>
</reference>
<evidence type="ECO:0000313" key="1">
    <source>
        <dbReference type="EMBL" id="MEF2967702.1"/>
    </source>
</evidence>
<protein>
    <submittedName>
        <fullName evidence="1">DUF116 domain-containing protein</fullName>
    </submittedName>
</protein>
<dbReference type="Proteomes" id="UP001306950">
    <property type="component" value="Unassembled WGS sequence"/>
</dbReference>
<name>A0ABU7VVB3_9BACL</name>
<proteinExistence type="predicted"/>
<organism evidence="1 2">
    <name type="scientific">Paenibacillus haidiansis</name>
    <dbReference type="NCBI Taxonomy" id="1574488"/>
    <lineage>
        <taxon>Bacteria</taxon>
        <taxon>Bacillati</taxon>
        <taxon>Bacillota</taxon>
        <taxon>Bacilli</taxon>
        <taxon>Bacillales</taxon>
        <taxon>Paenibacillaceae</taxon>
        <taxon>Paenibacillus</taxon>
    </lineage>
</organism>
<sequence length="408" mass="46110">MEGSGKIEGMKEPVRAKKMIEAKGDEETLYLLTAGDGGGSERYYEDVERFADIVVQRLRREQAVSQFGRFAAARQSEFRDPLVLGLEFLMIGVLWRRYGGRAWALHKYGGGMLSKVYGRKGRRKRIGPAIHRVKGVLNTLALIAPGPRKVPVPQADVSRFASLIGWLRATDEFAQECRRLEEWLTFFKGKSRQEAVRSLQRAIALAEWFDTESLRVLGRYTANVEPYIVRRSRSLRWKENVIFCTRGRVEYHLNMVGAEMMNRAFREDFLRTKVKKVLLPVCMREKGEAGCRAVPADDGYVCQRCSKSCRVKTVTDLGLNHGFRVLLIPHASTAFGKQPVEPGKIGIIGVACVLNLISGGYLAKRMGYVPQCVLLNYSGCGKHWHDPGRITEIDLARLFDRLNLKLQG</sequence>
<evidence type="ECO:0000313" key="2">
    <source>
        <dbReference type="Proteomes" id="UP001306950"/>
    </source>
</evidence>
<dbReference type="InterPro" id="IPR002829">
    <property type="entry name" value="DUF116"/>
</dbReference>
<comment type="caution">
    <text evidence="1">The sequence shown here is derived from an EMBL/GenBank/DDBJ whole genome shotgun (WGS) entry which is preliminary data.</text>
</comment>
<dbReference type="Pfam" id="PF01976">
    <property type="entry name" value="DUF116"/>
    <property type="match status" value="1"/>
</dbReference>
<gene>
    <name evidence="1" type="ORF">V3851_17875</name>
</gene>
<dbReference type="RefSeq" id="WP_331847916.1">
    <property type="nucleotide sequence ID" value="NZ_JAZHPZ010000009.1"/>
</dbReference>
<accession>A0ABU7VVB3</accession>
<keyword evidence="2" id="KW-1185">Reference proteome</keyword>
<dbReference type="EMBL" id="JAZHPZ010000009">
    <property type="protein sequence ID" value="MEF2967702.1"/>
    <property type="molecule type" value="Genomic_DNA"/>
</dbReference>